<dbReference type="PROSITE" id="PS50908">
    <property type="entry name" value="RWD"/>
    <property type="match status" value="1"/>
</dbReference>
<dbReference type="Pfam" id="PF05773">
    <property type="entry name" value="RWD"/>
    <property type="match status" value="1"/>
</dbReference>
<evidence type="ECO:0000256" key="2">
    <source>
        <dbReference type="ARBA" id="ARBA00004906"/>
    </source>
</evidence>
<dbReference type="CDD" id="cd20354">
    <property type="entry name" value="Rcat_RBR_RNF14"/>
    <property type="match status" value="1"/>
</dbReference>
<dbReference type="InterPro" id="IPR006575">
    <property type="entry name" value="RWD_dom"/>
</dbReference>
<evidence type="ECO:0000256" key="11">
    <source>
        <dbReference type="PROSITE-ProRule" id="PRU00175"/>
    </source>
</evidence>
<dbReference type="GO" id="GO:0008270">
    <property type="term" value="F:zinc ion binding"/>
    <property type="evidence" value="ECO:0007669"/>
    <property type="project" value="UniProtKB-KW"/>
</dbReference>
<dbReference type="GO" id="GO:0016567">
    <property type="term" value="P:protein ubiquitination"/>
    <property type="evidence" value="ECO:0007669"/>
    <property type="project" value="InterPro"/>
</dbReference>
<dbReference type="EC" id="2.3.2.31" evidence="3"/>
<dbReference type="Gene3D" id="2.20.25.20">
    <property type="match status" value="1"/>
</dbReference>
<dbReference type="InterPro" id="IPR013083">
    <property type="entry name" value="Znf_RING/FYVE/PHD"/>
</dbReference>
<dbReference type="InterPro" id="IPR031127">
    <property type="entry name" value="E3_UB_ligase_RBR"/>
</dbReference>
<evidence type="ECO:0000256" key="4">
    <source>
        <dbReference type="ARBA" id="ARBA00022679"/>
    </source>
</evidence>
<evidence type="ECO:0000259" key="12">
    <source>
        <dbReference type="PROSITE" id="PS50089"/>
    </source>
</evidence>
<dbReference type="Gene3D" id="3.10.110.10">
    <property type="entry name" value="Ubiquitin Conjugating Enzyme"/>
    <property type="match status" value="1"/>
</dbReference>
<keyword evidence="9" id="KW-0862">Zinc</keyword>
<dbReference type="Proteomes" id="UP001176961">
    <property type="component" value="Unassembled WGS sequence"/>
</dbReference>
<dbReference type="InterPro" id="IPR047548">
    <property type="entry name" value="Rcat_RBR_RNF14"/>
</dbReference>
<comment type="pathway">
    <text evidence="2">Protein modification; protein ubiquitination.</text>
</comment>
<feature type="domain" description="RWD" evidence="13">
    <location>
        <begin position="11"/>
        <end position="132"/>
    </location>
</feature>
<evidence type="ECO:0000259" key="13">
    <source>
        <dbReference type="PROSITE" id="PS50908"/>
    </source>
</evidence>
<dbReference type="PROSITE" id="PS50089">
    <property type="entry name" value="ZF_RING_2"/>
    <property type="match status" value="1"/>
</dbReference>
<keyword evidence="5" id="KW-0479">Metal-binding</keyword>
<evidence type="ECO:0000256" key="1">
    <source>
        <dbReference type="ARBA" id="ARBA00001798"/>
    </source>
</evidence>
<keyword evidence="6" id="KW-0677">Repeat</keyword>
<feature type="domain" description="RING-type" evidence="12">
    <location>
        <begin position="178"/>
        <end position="226"/>
    </location>
</feature>
<sequence length="442" mass="50344">MKNQFPAEQTDEINAIISCFGEEFVSLDTNGDELAGTILVVLEPRSHPIIISVDGKDYGRFETTQLSPVELRFRLPAEYPAQKAVVDVDCLWLPITLRNTMLERLDVITNENVGFPVLFLCYEDVKKLVDETPISELHLTENNLAKQKGVTPIKFLEMIREECEKAEKLEFDAHCYDCDVCFENKVGSQCVRFYPCRHTFCKDCVTAYFNEKLTAQDITPLTCLADGCDSTVPQKLIVELSGKDAFDRYERILLSRVLDTMEDLAVCPRIACQKPAARSQTNENLATCLVCGHSFCLKCRRTFHGLQPCKKKFEISVSALVDNGDGTWGLREVTLLEYLKASPEERIEMGWWYGGIENLEAEMEEAMRKADGHSYMWIQENSKKCPKCSIPIQKTEGCNKMVCAYCKTFFCYRCEEVINKNDPYSHFQSGKCEGQLFDYDGD</sequence>
<reference evidence="15" key="1">
    <citation type="submission" date="2023-07" db="EMBL/GenBank/DDBJ databases">
        <authorList>
            <consortium name="CYATHOMIX"/>
        </authorList>
    </citation>
    <scope>NUCLEOTIDE SEQUENCE</scope>
    <source>
        <strain evidence="15">N/A</strain>
    </source>
</reference>
<comment type="caution">
    <text evidence="15">The sequence shown here is derived from an EMBL/GenBank/DDBJ whole genome shotgun (WGS) entry which is preliminary data.</text>
</comment>
<evidence type="ECO:0000313" key="16">
    <source>
        <dbReference type="Proteomes" id="UP001176961"/>
    </source>
</evidence>
<dbReference type="Pfam" id="PF01485">
    <property type="entry name" value="IBR"/>
    <property type="match status" value="1"/>
</dbReference>
<evidence type="ECO:0000256" key="9">
    <source>
        <dbReference type="ARBA" id="ARBA00022833"/>
    </source>
</evidence>
<dbReference type="PROSITE" id="PS00518">
    <property type="entry name" value="ZF_RING_1"/>
    <property type="match status" value="1"/>
</dbReference>
<evidence type="ECO:0000256" key="10">
    <source>
        <dbReference type="ARBA" id="ARBA00044508"/>
    </source>
</evidence>
<dbReference type="Gene3D" id="3.30.40.10">
    <property type="entry name" value="Zinc/RING finger domain, C3HC4 (zinc finger)"/>
    <property type="match status" value="1"/>
</dbReference>
<evidence type="ECO:0000256" key="8">
    <source>
        <dbReference type="ARBA" id="ARBA00022786"/>
    </source>
</evidence>
<dbReference type="SUPFAM" id="SSF57850">
    <property type="entry name" value="RING/U-box"/>
    <property type="match status" value="3"/>
</dbReference>
<evidence type="ECO:0000256" key="3">
    <source>
        <dbReference type="ARBA" id="ARBA00012251"/>
    </source>
</evidence>
<keyword evidence="8" id="KW-0833">Ubl conjugation pathway</keyword>
<dbReference type="CDD" id="cd23820">
    <property type="entry name" value="RWD_RNF14"/>
    <property type="match status" value="1"/>
</dbReference>
<protein>
    <recommendedName>
        <fullName evidence="3">RBR-type E3 ubiquitin transferase</fullName>
        <ecNumber evidence="3">2.3.2.31</ecNumber>
    </recommendedName>
</protein>
<keyword evidence="4" id="KW-0808">Transferase</keyword>
<dbReference type="Pfam" id="PF26200">
    <property type="entry name" value="Rcat_RNF216"/>
    <property type="match status" value="1"/>
</dbReference>
<evidence type="ECO:0000313" key="15">
    <source>
        <dbReference type="EMBL" id="CAJ0598631.1"/>
    </source>
</evidence>
<dbReference type="SUPFAM" id="SSF54495">
    <property type="entry name" value="UBC-like"/>
    <property type="match status" value="1"/>
</dbReference>
<dbReference type="PANTHER" id="PTHR11685">
    <property type="entry name" value="RBR FAMILY RING FINGER AND IBR DOMAIN-CONTAINING"/>
    <property type="match status" value="1"/>
</dbReference>
<dbReference type="AlphaFoldDB" id="A0AA36GUZ8"/>
<dbReference type="InterPro" id="IPR017907">
    <property type="entry name" value="Znf_RING_CS"/>
</dbReference>
<evidence type="ECO:0000256" key="5">
    <source>
        <dbReference type="ARBA" id="ARBA00022723"/>
    </source>
</evidence>
<organism evidence="15 16">
    <name type="scientific">Cylicocyclus nassatus</name>
    <name type="common">Nematode worm</name>
    <dbReference type="NCBI Taxonomy" id="53992"/>
    <lineage>
        <taxon>Eukaryota</taxon>
        <taxon>Metazoa</taxon>
        <taxon>Ecdysozoa</taxon>
        <taxon>Nematoda</taxon>
        <taxon>Chromadorea</taxon>
        <taxon>Rhabditida</taxon>
        <taxon>Rhabditina</taxon>
        <taxon>Rhabditomorpha</taxon>
        <taxon>Strongyloidea</taxon>
        <taxon>Strongylidae</taxon>
        <taxon>Cylicocyclus</taxon>
    </lineage>
</organism>
<evidence type="ECO:0000256" key="6">
    <source>
        <dbReference type="ARBA" id="ARBA00022737"/>
    </source>
</evidence>
<proteinExistence type="inferred from homology"/>
<dbReference type="FunFam" id="3.30.40.10:FF:000137">
    <property type="entry name" value="RanBP-type and C3HC4-type zinc finger-containing protein 1"/>
    <property type="match status" value="1"/>
</dbReference>
<keyword evidence="16" id="KW-1185">Reference proteome</keyword>
<comment type="catalytic activity">
    <reaction evidence="1">
        <text>[E2 ubiquitin-conjugating enzyme]-S-ubiquitinyl-L-cysteine + [acceptor protein]-L-lysine = [E2 ubiquitin-conjugating enzyme]-L-cysteine + [acceptor protein]-N(6)-ubiquitinyl-L-lysine.</text>
        <dbReference type="EC" id="2.3.2.31"/>
    </reaction>
</comment>
<feature type="domain" description="RING-type" evidence="14">
    <location>
        <begin position="174"/>
        <end position="436"/>
    </location>
</feature>
<evidence type="ECO:0000256" key="7">
    <source>
        <dbReference type="ARBA" id="ARBA00022771"/>
    </source>
</evidence>
<keyword evidence="7 11" id="KW-0863">Zinc-finger</keyword>
<comment type="similarity">
    <text evidence="10">Belongs to the RBR family. RNF14 subfamily.</text>
</comment>
<dbReference type="PROSITE" id="PS51873">
    <property type="entry name" value="TRIAD"/>
    <property type="match status" value="1"/>
</dbReference>
<accession>A0AA36GUZ8</accession>
<dbReference type="InterPro" id="IPR002867">
    <property type="entry name" value="IBR_dom"/>
</dbReference>
<dbReference type="CDD" id="cd20341">
    <property type="entry name" value="BRcat_RBR_RNF14"/>
    <property type="match status" value="1"/>
</dbReference>
<dbReference type="SMART" id="SM00647">
    <property type="entry name" value="IBR"/>
    <property type="match status" value="2"/>
</dbReference>
<name>A0AA36GUZ8_CYLNA</name>
<dbReference type="InterPro" id="IPR044066">
    <property type="entry name" value="TRIAD_supradom"/>
</dbReference>
<evidence type="ECO:0000259" key="14">
    <source>
        <dbReference type="PROSITE" id="PS51873"/>
    </source>
</evidence>
<dbReference type="EMBL" id="CATQJL010000223">
    <property type="protein sequence ID" value="CAJ0598631.1"/>
    <property type="molecule type" value="Genomic_DNA"/>
</dbReference>
<dbReference type="GO" id="GO:0061630">
    <property type="term" value="F:ubiquitin protein ligase activity"/>
    <property type="evidence" value="ECO:0007669"/>
    <property type="project" value="UniProtKB-EC"/>
</dbReference>
<dbReference type="InterPro" id="IPR016135">
    <property type="entry name" value="UBQ-conjugating_enzyme/RWD"/>
</dbReference>
<dbReference type="InterPro" id="IPR001841">
    <property type="entry name" value="Znf_RING"/>
</dbReference>
<gene>
    <name evidence="15" type="ORF">CYNAS_LOCUS10614</name>
</gene>
<dbReference type="Gene3D" id="1.20.120.1750">
    <property type="match status" value="1"/>
</dbReference>